<protein>
    <submittedName>
        <fullName evidence="6">Por secretion system C-terminal sorting domain-containing protein</fullName>
    </submittedName>
</protein>
<dbReference type="CDD" id="cd00063">
    <property type="entry name" value="FN3"/>
    <property type="match status" value="1"/>
</dbReference>
<proteinExistence type="predicted"/>
<dbReference type="InterPro" id="IPR036116">
    <property type="entry name" value="FN3_sf"/>
</dbReference>
<dbReference type="InterPro" id="IPR015943">
    <property type="entry name" value="WD40/YVTN_repeat-like_dom_sf"/>
</dbReference>
<keyword evidence="2" id="KW-0732">Signal</keyword>
<dbReference type="NCBIfam" id="TIGR04183">
    <property type="entry name" value="Por_Secre_tail"/>
    <property type="match status" value="1"/>
</dbReference>
<dbReference type="Pfam" id="PF18962">
    <property type="entry name" value="Por_Secre_tail"/>
    <property type="match status" value="1"/>
</dbReference>
<keyword evidence="3" id="KW-0378">Hydrolase</keyword>
<accession>A0A238W794</accession>
<evidence type="ECO:0000259" key="5">
    <source>
        <dbReference type="PROSITE" id="PS51829"/>
    </source>
</evidence>
<dbReference type="InterPro" id="IPR039005">
    <property type="entry name" value="CSPG_rpt"/>
</dbReference>
<dbReference type="SUPFAM" id="SSF49785">
    <property type="entry name" value="Galactose-binding domain-like"/>
    <property type="match status" value="1"/>
</dbReference>
<name>A0A238W794_9FLAO</name>
<dbReference type="InterPro" id="IPR002884">
    <property type="entry name" value="P_dom"/>
</dbReference>
<evidence type="ECO:0000256" key="3">
    <source>
        <dbReference type="ARBA" id="ARBA00022801"/>
    </source>
</evidence>
<keyword evidence="7" id="KW-1185">Reference proteome</keyword>
<evidence type="ECO:0000259" key="4">
    <source>
        <dbReference type="PROSITE" id="PS50853"/>
    </source>
</evidence>
<reference evidence="6 7" key="1">
    <citation type="submission" date="2017-06" db="EMBL/GenBank/DDBJ databases">
        <authorList>
            <person name="Kim H.J."/>
            <person name="Triplett B.A."/>
        </authorList>
    </citation>
    <scope>NUCLEOTIDE SEQUENCE [LARGE SCALE GENOMIC DNA]</scope>
    <source>
        <strain evidence="6 7">DSM 29150</strain>
    </source>
</reference>
<organism evidence="6 7">
    <name type="scientific">Lutibacter agarilyticus</name>
    <dbReference type="NCBI Taxonomy" id="1109740"/>
    <lineage>
        <taxon>Bacteria</taxon>
        <taxon>Pseudomonadati</taxon>
        <taxon>Bacteroidota</taxon>
        <taxon>Flavobacteriia</taxon>
        <taxon>Flavobacteriales</taxon>
        <taxon>Flavobacteriaceae</taxon>
        <taxon>Lutibacter</taxon>
    </lineage>
</organism>
<dbReference type="GO" id="GO:0004252">
    <property type="term" value="F:serine-type endopeptidase activity"/>
    <property type="evidence" value="ECO:0007669"/>
    <property type="project" value="InterPro"/>
</dbReference>
<feature type="domain" description="Fibronectin type-III" evidence="4">
    <location>
        <begin position="953"/>
        <end position="1043"/>
    </location>
</feature>
<dbReference type="SUPFAM" id="SSF49265">
    <property type="entry name" value="Fibronectin type III"/>
    <property type="match status" value="1"/>
</dbReference>
<evidence type="ECO:0000313" key="7">
    <source>
        <dbReference type="Proteomes" id="UP000198384"/>
    </source>
</evidence>
<feature type="domain" description="P/Homo B" evidence="5">
    <location>
        <begin position="1036"/>
        <end position="1190"/>
    </location>
</feature>
<dbReference type="PROSITE" id="PS51829">
    <property type="entry name" value="P_HOMO_B"/>
    <property type="match status" value="1"/>
</dbReference>
<dbReference type="Gene3D" id="2.60.120.260">
    <property type="entry name" value="Galactose-binding domain-like"/>
    <property type="match status" value="1"/>
</dbReference>
<dbReference type="Gene3D" id="2.130.10.10">
    <property type="entry name" value="YVTN repeat-like/Quinoprotein amine dehydrogenase"/>
    <property type="match status" value="1"/>
</dbReference>
<sequence>MKTKLKFLLIIILAGVFSINYFQFNNKSAVSKFSKMNNLRETHENYLSNSPFKETLQLSKAERKLRGIPPNKYYEREWELTMNPATGLPEPNKVLELQKQRNSTLKRAPGDGDVTNNWIDRGPNNVGGRTRVVLFDPNDVDYNRVFAGGVSGGLWVNEDITNQNSSWTLVPGVPSNMNISCITVDPLNSNIWYIGTGEQYTFGAAVGNGVYKTTNGGANWVNIPVQLAGGGTSGTDFASIYYINDIIAWDNNGTTQLFLGVGTHRYGDASNPVNYLGYQNAGLYTSLNAGSNWSRIETPALELTLGSGYYTIPNDFEISADSTVVWMGTIKTPGSSSGGGKVFSTTDGATWTEAAASPLPFSDRVELAVSSSDNNKIYALTQGTTTTGNDAGPHIYVTKDAFLSIDELQKPEDADATITANDFTRGQAYYDLVIEVDPTNDDIVYVGGIDLFRTSVGNLITAPSDWKQISKWTNFNGLENIGCAIVHTDQHAFTFRPGNANQAVIGCDGGVYFASDLVNAKSSDVISARNKDYNVTQFYYGSYGQDVNNELLLAGAQDNGTQLINGASEGANSSIEVKGGDGAFSEIDKDGNYMIASYIYSVHDYIKLPYNGTSLYEIDGGTPQEGDFINQATLDHHLNMMYSNGGSKINRYKLGDEGLIGTKDQLSNALLTGSPTAFKVSPESTTSTILFVGTDNSKLLKITNADELSGIITWEEITGPSFIGSVSDIEFGANENEIFLTMHNYGVTSIWYSANGGTDWVGKEGNLPDMPVKCILPSPLNANEVIVGTELGIWSTKNFNDASPTWVSSYNGMRDVKVVDLDLRTADNSILATTFGRGLFTGKFSAPEFTITSSSTTVTSCTNSAVFNFDFNTYPEYTTKTNFSVTGVPSGVNESFSPVSLNGVGTFIMTLDNIGSLAIGEYPMTVTGDGLGTNSIDVILKIVDAVALSTVTTTAPLNEATAISNEAVNFEWNAIAEATSYTVEISTDAGFSSIIESETTTINSYKLQSTLTAGTVYYWRVRAVNDCVTADFSEVQKFQTQLNCNNFSNSTSIPIPDGAGAGVEGTPVISTINIPSSIILNDVNVTVNITHTYIEDLKLVLKSPSGTQVVLYANNCGGQDNINVIFDDAGTTAINCGSLFQELVTPLSALLPLNAENAQGDWTLTVTDNYNNDTGTLNSWAIEVCETATSTNSTLLNTGFTVETTTPYVLLASELKASSIGSLASEQLFMLSQLPAKGEIKLNGTALLIGATFTQDDINTGKVVYANTSSVTTTDSFKVDITNATNGFVPNQEVVINIDSSLGVQDDVFLKAGISIYPTVSNGEFSISATSAIGKMNVEIYTIGGQRVYTSTVNFERGTKQQIFANELATGVYILKLSTTEFSGSKKIIIR</sequence>
<dbReference type="Pfam" id="PF16184">
    <property type="entry name" value="Cadherin_3"/>
    <property type="match status" value="1"/>
</dbReference>
<evidence type="ECO:0000256" key="1">
    <source>
        <dbReference type="ARBA" id="ARBA00022670"/>
    </source>
</evidence>
<evidence type="ECO:0000313" key="6">
    <source>
        <dbReference type="EMBL" id="SNR41569.1"/>
    </source>
</evidence>
<dbReference type="RefSeq" id="WP_089380605.1">
    <property type="nucleotide sequence ID" value="NZ_FZNT01000002.1"/>
</dbReference>
<dbReference type="SUPFAM" id="SSF110296">
    <property type="entry name" value="Oligoxyloglucan reducing end-specific cellobiohydrolase"/>
    <property type="match status" value="2"/>
</dbReference>
<dbReference type="InterPro" id="IPR026444">
    <property type="entry name" value="Secre_tail"/>
</dbReference>
<dbReference type="InterPro" id="IPR003961">
    <property type="entry name" value="FN3_dom"/>
</dbReference>
<dbReference type="GO" id="GO:0006508">
    <property type="term" value="P:proteolysis"/>
    <property type="evidence" value="ECO:0007669"/>
    <property type="project" value="UniProtKB-KW"/>
</dbReference>
<dbReference type="InterPro" id="IPR013783">
    <property type="entry name" value="Ig-like_fold"/>
</dbReference>
<gene>
    <name evidence="6" type="ORF">SAMN06265371_102430</name>
</gene>
<dbReference type="EMBL" id="FZNT01000002">
    <property type="protein sequence ID" value="SNR41569.1"/>
    <property type="molecule type" value="Genomic_DNA"/>
</dbReference>
<dbReference type="Gene3D" id="2.60.40.10">
    <property type="entry name" value="Immunoglobulins"/>
    <property type="match status" value="1"/>
</dbReference>
<keyword evidence="1" id="KW-0645">Protease</keyword>
<dbReference type="PROSITE" id="PS51854">
    <property type="entry name" value="CSPG"/>
    <property type="match status" value="1"/>
</dbReference>
<dbReference type="PROSITE" id="PS50853">
    <property type="entry name" value="FN3"/>
    <property type="match status" value="1"/>
</dbReference>
<dbReference type="OrthoDB" id="9757947at2"/>
<evidence type="ECO:0000256" key="2">
    <source>
        <dbReference type="ARBA" id="ARBA00022729"/>
    </source>
</evidence>
<dbReference type="Proteomes" id="UP000198384">
    <property type="component" value="Unassembled WGS sequence"/>
</dbReference>
<dbReference type="Pfam" id="PF01483">
    <property type="entry name" value="P_proprotein"/>
    <property type="match status" value="1"/>
</dbReference>
<dbReference type="InterPro" id="IPR008979">
    <property type="entry name" value="Galactose-bd-like_sf"/>
</dbReference>